<name>A0A6I8UFB3_DROPS</name>
<keyword evidence="6 8" id="KW-0653">Protein transport</keyword>
<feature type="compositionally biased region" description="Low complexity" evidence="9">
    <location>
        <begin position="931"/>
        <end position="957"/>
    </location>
</feature>
<keyword evidence="5" id="KW-0677">Repeat</keyword>
<evidence type="ECO:0000256" key="7">
    <source>
        <dbReference type="ARBA" id="ARBA00023136"/>
    </source>
</evidence>
<dbReference type="PIRSF" id="PIRSF037092">
    <property type="entry name" value="AP3_complex_delta"/>
    <property type="match status" value="1"/>
</dbReference>
<dbReference type="GO" id="GO:0043195">
    <property type="term" value="C:terminal bouton"/>
    <property type="evidence" value="ECO:0007669"/>
    <property type="project" value="TreeGrafter"/>
</dbReference>
<evidence type="ECO:0000256" key="6">
    <source>
        <dbReference type="ARBA" id="ARBA00022927"/>
    </source>
</evidence>
<dbReference type="GO" id="GO:0098830">
    <property type="term" value="C:presynaptic endosome"/>
    <property type="evidence" value="ECO:0007669"/>
    <property type="project" value="TreeGrafter"/>
</dbReference>
<dbReference type="GO" id="GO:0048499">
    <property type="term" value="P:synaptic vesicle membrane organization"/>
    <property type="evidence" value="ECO:0007669"/>
    <property type="project" value="TreeGrafter"/>
</dbReference>
<proteinExistence type="inferred from homology"/>
<feature type="compositionally biased region" description="Polar residues" evidence="9">
    <location>
        <begin position="1051"/>
        <end position="1060"/>
    </location>
</feature>
<evidence type="ECO:0000313" key="12">
    <source>
        <dbReference type="RefSeq" id="XP_001354597.3"/>
    </source>
</evidence>
<dbReference type="GO" id="GO:1904115">
    <property type="term" value="C:axon cytoplasm"/>
    <property type="evidence" value="ECO:0007669"/>
    <property type="project" value="GOC"/>
</dbReference>
<dbReference type="InterPro" id="IPR010474">
    <property type="entry name" value="AP3D_dom_metazoa"/>
</dbReference>
<dbReference type="GO" id="GO:0016182">
    <property type="term" value="P:synaptic vesicle budding from endosome"/>
    <property type="evidence" value="ECO:0007669"/>
    <property type="project" value="TreeGrafter"/>
</dbReference>
<feature type="compositionally biased region" description="Basic residues" evidence="9">
    <location>
        <begin position="1012"/>
        <end position="1027"/>
    </location>
</feature>
<evidence type="ECO:0000313" key="11">
    <source>
        <dbReference type="Proteomes" id="UP000001819"/>
    </source>
</evidence>
<evidence type="ECO:0000256" key="5">
    <source>
        <dbReference type="ARBA" id="ARBA00022737"/>
    </source>
</evidence>
<dbReference type="PANTHER" id="PTHR22781:SF12">
    <property type="entry name" value="AP-3 COMPLEX SUBUNIT DELTA-1"/>
    <property type="match status" value="1"/>
</dbReference>
<evidence type="ECO:0000256" key="8">
    <source>
        <dbReference type="PIRNR" id="PIRNR037092"/>
    </source>
</evidence>
<comment type="similarity">
    <text evidence="2 8">Belongs to the adaptor complexes large subunit family.</text>
</comment>
<feature type="compositionally biased region" description="Basic residues" evidence="9">
    <location>
        <begin position="969"/>
        <end position="978"/>
    </location>
</feature>
<dbReference type="GO" id="GO:0006623">
    <property type="term" value="P:protein targeting to vacuole"/>
    <property type="evidence" value="ECO:0007669"/>
    <property type="project" value="TreeGrafter"/>
</dbReference>
<dbReference type="Pfam" id="PF01602">
    <property type="entry name" value="Adaptin_N"/>
    <property type="match status" value="1"/>
</dbReference>
<evidence type="ECO:0000256" key="3">
    <source>
        <dbReference type="ARBA" id="ARBA00015717"/>
    </source>
</evidence>
<dbReference type="InterPro" id="IPR017105">
    <property type="entry name" value="AP3_complex_dsu"/>
</dbReference>
<feature type="region of interest" description="Disordered" evidence="9">
    <location>
        <begin position="636"/>
        <end position="693"/>
    </location>
</feature>
<dbReference type="Gene3D" id="1.25.10.10">
    <property type="entry name" value="Leucine-rich Repeat Variant"/>
    <property type="match status" value="1"/>
</dbReference>
<dbReference type="KEGG" id="dpo:4814676"/>
<comment type="subcellular location">
    <subcellularLocation>
        <location evidence="1">Endomembrane system</location>
    </subcellularLocation>
    <subcellularLocation>
        <location evidence="8">Golgi apparatus</location>
    </subcellularLocation>
</comment>
<keyword evidence="4 8" id="KW-0813">Transport</keyword>
<gene>
    <name evidence="12" type="primary">g</name>
</gene>
<comment type="subunit">
    <text evidence="8">Adaptor protein complex 3 (AP-3) is a heterotetramer.</text>
</comment>
<dbReference type="Proteomes" id="UP000001819">
    <property type="component" value="Chromosome X"/>
</dbReference>
<feature type="region of interest" description="Disordered" evidence="9">
    <location>
        <begin position="775"/>
        <end position="1060"/>
    </location>
</feature>
<dbReference type="SMART" id="SM01354">
    <property type="entry name" value="BLVR"/>
    <property type="match status" value="1"/>
</dbReference>
<dbReference type="Pfam" id="PF06375">
    <property type="entry name" value="AP3D1"/>
    <property type="match status" value="1"/>
</dbReference>
<feature type="compositionally biased region" description="Basic residues" evidence="9">
    <location>
        <begin position="785"/>
        <end position="800"/>
    </location>
</feature>
<evidence type="ECO:0000259" key="10">
    <source>
        <dbReference type="SMART" id="SM01354"/>
    </source>
</evidence>
<dbReference type="GO" id="GO:0005794">
    <property type="term" value="C:Golgi apparatus"/>
    <property type="evidence" value="ECO:0007669"/>
    <property type="project" value="UniProtKB-SubCell"/>
</dbReference>
<feature type="domain" description="AP-3 complex subunit delta" evidence="10">
    <location>
        <begin position="693"/>
        <end position="856"/>
    </location>
</feature>
<protein>
    <recommendedName>
        <fullName evidence="3 8">AP-3 complex subunit delta</fullName>
    </recommendedName>
</protein>
<dbReference type="InterPro" id="IPR011989">
    <property type="entry name" value="ARM-like"/>
</dbReference>
<feature type="compositionally biased region" description="Basic and acidic residues" evidence="9">
    <location>
        <begin position="838"/>
        <end position="852"/>
    </location>
</feature>
<feature type="compositionally biased region" description="Low complexity" evidence="9">
    <location>
        <begin position="1034"/>
        <end position="1044"/>
    </location>
</feature>
<sequence>MALKKVKGNFERMFDKNLTDLVRGIRNNKDNEAKYISTCIEEIKQELRQDNISVKCNAVAKLTYIQMLGYDISWAGFNIIEVMSSSRFTCKRIGYLAASQCFHPDSELLMLTTNMIRKDLNSQNQYDAGVALSGLSCFISPDLSRDLANDIMTLMSSTKPYLRMKAVLMMYKVFLRYPEALRPAFPKLKEKLEDPDPGVQSAAVNVICELARKNPKNYLPLAPIFFKLMTTSTNNWMLIKIIKLFGALTPLEPRLGKKLIEPLTNLIHSTSAMSLLYECINTVIAVLISISSGMPNHSASIQLCVQKLRILIEDSDQNLKYLGLLAMSKILKTHPKSVQAHKDLILACLDDKDESIRLRALDLLYGMVSKKNLMEIVKRLLGHMERAEGSAYRDELLYKVIEICGQSSYLYVTNFEWYLTVLVELIQLEAGSRHGRLIAEQLLDVAIRVPVVRQFAVNEMTNLLDTFTVSAQSNSMYEVLYAAAWIVGEFAGELEDAERTLNILLRPRQLPGHIQGVYVQNVIKLFARLATTCLELQDLPGIVRLCDHVLDKLQHFNGSSDIEVQERASSACMLIEMLRTQLTATDESAMVMETAESGIPPLAIEIVQEMTLLFAGELIPVAPKAQRKVPLPDGLDLDEWINAPPPEDNPSSSSSEHDKEELFVSASQAGGGTAMGHDGGHGGAGKRRKSLELTPEQMERQRLARLIEQSNNPHYLKSTNASASAAGASNADQYDNIDDIPITELPLDMDGVAALRVGVTKRSDKYLQDQQAAAALQGGGAGKDGKKKHKKSKKSKKAKNKVAYNSSSESEGEPKPLHIVNTTLDMPEGVSLSDSEDKDGKYDPNDPHRALDIELDIADFEAPAASRSASKKSKEGKENLKVPAEPATNSTSKKEKKKDKDKTREHKRERKAHTQPVVVDLIDADTPTPSPRHAPAATATPNANANASNNSLNTSSTVLPDATTEEHHKQHKKKRNKEKNKEAAASVAEEATAASGSIIDVEDDASTLVASKTHKKKHKKEKSRRKEKKEESESATASASVSAADYEQPLGISTPSKEIF</sequence>
<organism evidence="11 12">
    <name type="scientific">Drosophila pseudoobscura pseudoobscura</name>
    <name type="common">Fruit fly</name>
    <dbReference type="NCBI Taxonomy" id="46245"/>
    <lineage>
        <taxon>Eukaryota</taxon>
        <taxon>Metazoa</taxon>
        <taxon>Ecdysozoa</taxon>
        <taxon>Arthropoda</taxon>
        <taxon>Hexapoda</taxon>
        <taxon>Insecta</taxon>
        <taxon>Pterygota</taxon>
        <taxon>Neoptera</taxon>
        <taxon>Endopterygota</taxon>
        <taxon>Diptera</taxon>
        <taxon>Brachycera</taxon>
        <taxon>Muscomorpha</taxon>
        <taxon>Ephydroidea</taxon>
        <taxon>Drosophilidae</taxon>
        <taxon>Drosophila</taxon>
        <taxon>Sophophora</taxon>
    </lineage>
</organism>
<dbReference type="GO" id="GO:0030123">
    <property type="term" value="C:AP-3 adaptor complex"/>
    <property type="evidence" value="ECO:0007669"/>
    <property type="project" value="InterPro"/>
</dbReference>
<dbReference type="GO" id="GO:0048490">
    <property type="term" value="P:anterograde synaptic vesicle transport"/>
    <property type="evidence" value="ECO:0007669"/>
    <property type="project" value="TreeGrafter"/>
</dbReference>
<dbReference type="InterPro" id="IPR002553">
    <property type="entry name" value="Clathrin/coatomer_adapt-like_N"/>
</dbReference>
<dbReference type="GO" id="GO:0006896">
    <property type="term" value="P:Golgi to vacuole transport"/>
    <property type="evidence" value="ECO:0007669"/>
    <property type="project" value="TreeGrafter"/>
</dbReference>
<dbReference type="AlphaFoldDB" id="A0A6I8UFB3"/>
<evidence type="ECO:0000256" key="4">
    <source>
        <dbReference type="ARBA" id="ARBA00022448"/>
    </source>
</evidence>
<dbReference type="ExpressionAtlas" id="A0A6I8UFB3">
    <property type="expression patterns" value="baseline"/>
</dbReference>
<keyword evidence="7" id="KW-0472">Membrane</keyword>
<evidence type="ECO:0000256" key="1">
    <source>
        <dbReference type="ARBA" id="ARBA00004308"/>
    </source>
</evidence>
<dbReference type="FunFam" id="1.25.10.10:FF:000251">
    <property type="entry name" value="AP-3 complex subunit delta"/>
    <property type="match status" value="1"/>
</dbReference>
<dbReference type="PANTHER" id="PTHR22781">
    <property type="entry name" value="DELTA ADAPTIN-RELATED"/>
    <property type="match status" value="1"/>
</dbReference>
<feature type="compositionally biased region" description="Low complexity" evidence="9">
    <location>
        <begin position="983"/>
        <end position="994"/>
    </location>
</feature>
<evidence type="ECO:0000256" key="9">
    <source>
        <dbReference type="SAM" id="MobiDB-lite"/>
    </source>
</evidence>
<dbReference type="FunCoup" id="A0A6I8UFB3">
    <property type="interactions" value="2221"/>
</dbReference>
<dbReference type="SUPFAM" id="SSF48371">
    <property type="entry name" value="ARM repeat"/>
    <property type="match status" value="1"/>
</dbReference>
<dbReference type="GO" id="GO:0010008">
    <property type="term" value="C:endosome membrane"/>
    <property type="evidence" value="ECO:0007669"/>
    <property type="project" value="TreeGrafter"/>
</dbReference>
<dbReference type="GO" id="GO:0098943">
    <property type="term" value="P:neurotransmitter receptor transport, postsynaptic endosome to lysosome"/>
    <property type="evidence" value="ECO:0007669"/>
    <property type="project" value="TreeGrafter"/>
</dbReference>
<accession>A0A6I8UFB3</accession>
<dbReference type="InParanoid" id="A0A6I8UFB3"/>
<dbReference type="InterPro" id="IPR016024">
    <property type="entry name" value="ARM-type_fold"/>
</dbReference>
<reference evidence="12" key="1">
    <citation type="submission" date="2025-08" db="UniProtKB">
        <authorList>
            <consortium name="RefSeq"/>
        </authorList>
    </citation>
    <scope>IDENTIFICATION</scope>
    <source>
        <strain evidence="12">MV-25-SWS-2005</strain>
        <tissue evidence="12">Whole body</tissue>
    </source>
</reference>
<keyword evidence="11" id="KW-1185">Reference proteome</keyword>
<dbReference type="RefSeq" id="XP_001354597.3">
    <property type="nucleotide sequence ID" value="XM_001354561.4"/>
</dbReference>
<evidence type="ECO:0000256" key="2">
    <source>
        <dbReference type="ARBA" id="ARBA00006613"/>
    </source>
</evidence>
<keyword evidence="8" id="KW-0333">Golgi apparatus</keyword>